<proteinExistence type="predicted"/>
<accession>A0AA35UYG5</accession>
<dbReference type="Proteomes" id="UP001176960">
    <property type="component" value="Unassembled WGS sequence"/>
</dbReference>
<evidence type="ECO:0000313" key="3">
    <source>
        <dbReference type="Proteomes" id="UP001176960"/>
    </source>
</evidence>
<evidence type="ECO:0000256" key="1">
    <source>
        <dbReference type="SAM" id="SignalP"/>
    </source>
</evidence>
<reference evidence="2" key="1">
    <citation type="submission" date="2023-03" db="EMBL/GenBank/DDBJ databases">
        <authorList>
            <person name="Cleenwerck I."/>
        </authorList>
    </citation>
    <scope>NUCLEOTIDE SEQUENCE</scope>
    <source>
        <strain evidence="2">LMG 32879</strain>
    </source>
</reference>
<dbReference type="RefSeq" id="WP_289842686.1">
    <property type="nucleotide sequence ID" value="NZ_CATKSH010000001.1"/>
</dbReference>
<sequence length="576" mass="64943">MRLTVLFQYALMAGSVLLSLPAAQAATTGHAALVSLIASEETWQKTQDEKPDALPHVDPATFEKKGAHWHATLAALAKIDRNGLSPADRMNYDVLKYQATVVENAVKYRQYEMPVNSDTSFWGELAEDGQHFTKESQYRNALAKMRDLPRYFREQTDNMRSGLKRGFTSPHIGLVGRDTGILLITNARTPEDTSFYAPFRQFPSTIPAATQEELRKAAHDVIAQSVMPAYRDLLRFFDQAYVPGARTALGANTMPDGKAYYQAQIYEFTTTSRTPEDIHAFGLQEVARIRKEMADTIAASGFKGSFDGFLTFLRSDPQFYAKTPDELLKDAAWIAKEFDGVSSHFFGFLPRNRFAIRPVPADEAPFYTSARGGEDVYLVNTYNLKARALYAMPALTLHESAPGHSMQMSLVREDHSIPEFRKQYISAYGEGWALYCERLGAEMGMFHTPYETFGMLSYQAWRAARLVVDTGIHAQGWTREQAQKYLHDNTALADHEIETEVDRYISWPGQALSYYLGEDEIWRLRHRAEKALGPKFNIKAFHDAILQTGSVPLSTMEDHIDDFIHNGGKGPHPDME</sequence>
<dbReference type="PANTHER" id="PTHR33361">
    <property type="entry name" value="GLR0591 PROTEIN"/>
    <property type="match status" value="1"/>
</dbReference>
<gene>
    <name evidence="2" type="ORF">LMG32879_000271</name>
</gene>
<dbReference type="AlphaFoldDB" id="A0AA35UYG5"/>
<name>A0AA35UYG5_9PROT</name>
<dbReference type="PANTHER" id="PTHR33361:SF2">
    <property type="entry name" value="DUF885 DOMAIN-CONTAINING PROTEIN"/>
    <property type="match status" value="1"/>
</dbReference>
<dbReference type="EMBL" id="CATKSH010000001">
    <property type="protein sequence ID" value="CAI9119456.1"/>
    <property type="molecule type" value="Genomic_DNA"/>
</dbReference>
<comment type="caution">
    <text evidence="2">The sequence shown here is derived from an EMBL/GenBank/DDBJ whole genome shotgun (WGS) entry which is preliminary data.</text>
</comment>
<keyword evidence="3" id="KW-1185">Reference proteome</keyword>
<evidence type="ECO:0000313" key="2">
    <source>
        <dbReference type="EMBL" id="CAI9119456.1"/>
    </source>
</evidence>
<feature type="signal peptide" evidence="1">
    <location>
        <begin position="1"/>
        <end position="25"/>
    </location>
</feature>
<organism evidence="2 3">
    <name type="scientific">Brytella acorum</name>
    <dbReference type="NCBI Taxonomy" id="2959299"/>
    <lineage>
        <taxon>Bacteria</taxon>
        <taxon>Pseudomonadati</taxon>
        <taxon>Pseudomonadota</taxon>
        <taxon>Alphaproteobacteria</taxon>
        <taxon>Acetobacterales</taxon>
        <taxon>Acetobacteraceae</taxon>
        <taxon>Brytella</taxon>
    </lineage>
</organism>
<dbReference type="InterPro" id="IPR010281">
    <property type="entry name" value="DUF885"/>
</dbReference>
<dbReference type="Pfam" id="PF05960">
    <property type="entry name" value="DUF885"/>
    <property type="match status" value="1"/>
</dbReference>
<feature type="chain" id="PRO_5041388711" evidence="1">
    <location>
        <begin position="26"/>
        <end position="576"/>
    </location>
</feature>
<keyword evidence="1" id="KW-0732">Signal</keyword>
<protein>
    <submittedName>
        <fullName evidence="2">DUF885 family protein</fullName>
    </submittedName>
</protein>